<keyword evidence="2" id="KW-1133">Transmembrane helix</keyword>
<feature type="transmembrane region" description="Helical" evidence="2">
    <location>
        <begin position="341"/>
        <end position="364"/>
    </location>
</feature>
<dbReference type="SUPFAM" id="SSF55073">
    <property type="entry name" value="Nucleotide cyclase"/>
    <property type="match status" value="1"/>
</dbReference>
<dbReference type="GO" id="GO:0016020">
    <property type="term" value="C:membrane"/>
    <property type="evidence" value="ECO:0007669"/>
    <property type="project" value="InterPro"/>
</dbReference>
<evidence type="ECO:0000259" key="3">
    <source>
        <dbReference type="PROSITE" id="PS50885"/>
    </source>
</evidence>
<feature type="domain" description="GGDEF" evidence="4">
    <location>
        <begin position="457"/>
        <end position="587"/>
    </location>
</feature>
<dbReference type="SMART" id="SM00304">
    <property type="entry name" value="HAMP"/>
    <property type="match status" value="1"/>
</dbReference>
<dbReference type="Gene3D" id="3.30.70.270">
    <property type="match status" value="1"/>
</dbReference>
<accession>A0A1C3ESN8</accession>
<dbReference type="InterPro" id="IPR003660">
    <property type="entry name" value="HAMP_dom"/>
</dbReference>
<dbReference type="SUPFAM" id="SSF158472">
    <property type="entry name" value="HAMP domain-like"/>
    <property type="match status" value="1"/>
</dbReference>
<keyword evidence="2" id="KW-0812">Transmembrane</keyword>
<dbReference type="PROSITE" id="PS50887">
    <property type="entry name" value="GGDEF"/>
    <property type="match status" value="1"/>
</dbReference>
<dbReference type="GO" id="GO:0007165">
    <property type="term" value="P:signal transduction"/>
    <property type="evidence" value="ECO:0007669"/>
    <property type="project" value="InterPro"/>
</dbReference>
<evidence type="ECO:0000313" key="5">
    <source>
        <dbReference type="EMBL" id="ODA36236.1"/>
    </source>
</evidence>
<dbReference type="RefSeq" id="WP_068898348.1">
    <property type="nucleotide sequence ID" value="NZ_JBHUIF010000002.1"/>
</dbReference>
<sequence>MFDNMKIKLKLPIILISFALISAIITGVISYTYAADQLTLSAKAKLTALLESRKESLIHYFDIIKQDLAFHSKAPTTRDATIEFINGWREEGSDSETILQTLYTKNNPFASGQKESLLDAEDGSAYSVAHRKYHGYFRNLAATHGYYDIFLVDTLGNIIYSVKKESDYATNILTGQWKDSHIAYAFTQINRNPSVNNIYLTDYFRYGPSNNEPEAFFAAPIHINGETYTGVLIFQMPIDALNKVMHVTAGMGETGETFLVGPDKLMRSDSRFFGAKSILSTVVDTDSVNKALKGLTGIQFDKDYRDAHVLSAFSPISYMALNWVIIAEVEKNEILHALNELAIILTAAMLIGVLFIFFFGFYFASNISNPISNMTNIMERLADNELDVNISVTQRDDEVGSMAKALEVFKSNAIERDKLQKELTHMAHHDMLTGLPTRKLIMDRLQDITSESDKDEQTFAVMFADLDNFKTVNDTLGHHIGDEVIKSAARIFKESLKENDFVARIGGDEFILLVSNVRDTEAALEVANKLVIAIKTGLSVVCATIPVTLSLGVAIYPEDADDVTSLIRHADEAMYRAKEGSKNRCSR</sequence>
<dbReference type="GO" id="GO:0003824">
    <property type="term" value="F:catalytic activity"/>
    <property type="evidence" value="ECO:0007669"/>
    <property type="project" value="UniProtKB-ARBA"/>
</dbReference>
<dbReference type="EMBL" id="LYBM01000001">
    <property type="protein sequence ID" value="ODA36236.1"/>
    <property type="molecule type" value="Genomic_DNA"/>
</dbReference>
<protein>
    <submittedName>
        <fullName evidence="5">Diguanylate cyclase</fullName>
    </submittedName>
</protein>
<feature type="transmembrane region" description="Helical" evidence="2">
    <location>
        <begin position="12"/>
        <end position="34"/>
    </location>
</feature>
<dbReference type="OrthoDB" id="766410at2"/>
<keyword evidence="2" id="KW-0472">Membrane</keyword>
<dbReference type="STRING" id="1080227.A8L45_01145"/>
<proteinExistence type="predicted"/>
<dbReference type="Gene3D" id="1.10.8.500">
    <property type="entry name" value="HAMP domain in histidine kinase"/>
    <property type="match status" value="1"/>
</dbReference>
<dbReference type="Proteomes" id="UP000094936">
    <property type="component" value="Unassembled WGS sequence"/>
</dbReference>
<comment type="caution">
    <text evidence="5">The sequence shown here is derived from an EMBL/GenBank/DDBJ whole genome shotgun (WGS) entry which is preliminary data.</text>
</comment>
<comment type="cofactor">
    <cofactor evidence="1">
        <name>Mg(2+)</name>
        <dbReference type="ChEBI" id="CHEBI:18420"/>
    </cofactor>
</comment>
<dbReference type="FunFam" id="3.30.70.270:FF:000001">
    <property type="entry name" value="Diguanylate cyclase domain protein"/>
    <property type="match status" value="1"/>
</dbReference>
<dbReference type="CDD" id="cd01949">
    <property type="entry name" value="GGDEF"/>
    <property type="match status" value="1"/>
</dbReference>
<evidence type="ECO:0000256" key="1">
    <source>
        <dbReference type="ARBA" id="ARBA00001946"/>
    </source>
</evidence>
<dbReference type="CDD" id="cd06225">
    <property type="entry name" value="HAMP"/>
    <property type="match status" value="1"/>
</dbReference>
<dbReference type="NCBIfam" id="TIGR00254">
    <property type="entry name" value="GGDEF"/>
    <property type="match status" value="1"/>
</dbReference>
<reference evidence="5 6" key="1">
    <citation type="submission" date="2016-05" db="EMBL/GenBank/DDBJ databases">
        <title>Genomic Taxonomy of the Vibrionaceae.</title>
        <authorList>
            <person name="Gomez-Gil B."/>
            <person name="Enciso-Ibarra J."/>
        </authorList>
    </citation>
    <scope>NUCLEOTIDE SEQUENCE [LARGE SCALE GENOMIC DNA]</scope>
    <source>
        <strain evidence="5 6">CAIM 1920</strain>
    </source>
</reference>
<feature type="transmembrane region" description="Helical" evidence="2">
    <location>
        <begin position="309"/>
        <end position="329"/>
    </location>
</feature>
<dbReference type="Pfam" id="PF00990">
    <property type="entry name" value="GGDEF"/>
    <property type="match status" value="1"/>
</dbReference>
<dbReference type="PROSITE" id="PS50885">
    <property type="entry name" value="HAMP"/>
    <property type="match status" value="1"/>
</dbReference>
<dbReference type="SMART" id="SM00267">
    <property type="entry name" value="GGDEF"/>
    <property type="match status" value="1"/>
</dbReference>
<evidence type="ECO:0000259" key="4">
    <source>
        <dbReference type="PROSITE" id="PS50887"/>
    </source>
</evidence>
<dbReference type="Pfam" id="PF00672">
    <property type="entry name" value="HAMP"/>
    <property type="match status" value="1"/>
</dbReference>
<name>A0A1C3ESN8_9GAMM</name>
<evidence type="ECO:0000313" key="6">
    <source>
        <dbReference type="Proteomes" id="UP000094936"/>
    </source>
</evidence>
<dbReference type="PANTHER" id="PTHR46663">
    <property type="entry name" value="DIGUANYLATE CYCLASE DGCT-RELATED"/>
    <property type="match status" value="1"/>
</dbReference>
<dbReference type="InterPro" id="IPR052163">
    <property type="entry name" value="DGC-Regulatory_Protein"/>
</dbReference>
<dbReference type="Gene3D" id="3.30.450.20">
    <property type="entry name" value="PAS domain"/>
    <property type="match status" value="1"/>
</dbReference>
<dbReference type="InterPro" id="IPR029787">
    <property type="entry name" value="Nucleotide_cyclase"/>
</dbReference>
<feature type="domain" description="HAMP" evidence="3">
    <location>
        <begin position="365"/>
        <end position="418"/>
    </location>
</feature>
<organism evidence="5 6">
    <name type="scientific">Veronia pacifica</name>
    <dbReference type="NCBI Taxonomy" id="1080227"/>
    <lineage>
        <taxon>Bacteria</taxon>
        <taxon>Pseudomonadati</taxon>
        <taxon>Pseudomonadota</taxon>
        <taxon>Gammaproteobacteria</taxon>
        <taxon>Vibrionales</taxon>
        <taxon>Vibrionaceae</taxon>
        <taxon>Veronia</taxon>
    </lineage>
</organism>
<evidence type="ECO:0000256" key="2">
    <source>
        <dbReference type="SAM" id="Phobius"/>
    </source>
</evidence>
<dbReference type="InterPro" id="IPR000160">
    <property type="entry name" value="GGDEF_dom"/>
</dbReference>
<gene>
    <name evidence="5" type="ORF">A8L45_01145</name>
</gene>
<keyword evidence="6" id="KW-1185">Reference proteome</keyword>
<dbReference type="AlphaFoldDB" id="A0A1C3ESN8"/>
<dbReference type="InterPro" id="IPR043128">
    <property type="entry name" value="Rev_trsase/Diguanyl_cyclase"/>
</dbReference>
<dbReference type="PANTHER" id="PTHR46663:SF2">
    <property type="entry name" value="GGDEF DOMAIN-CONTAINING PROTEIN"/>
    <property type="match status" value="1"/>
</dbReference>